<reference evidence="12" key="1">
    <citation type="journal article" date="2019" name="Int. J. Syst. Evol. Microbiol.">
        <title>The Global Catalogue of Microorganisms (GCM) 10K type strain sequencing project: providing services to taxonomists for standard genome sequencing and annotation.</title>
        <authorList>
            <consortium name="The Broad Institute Genomics Platform"/>
            <consortium name="The Broad Institute Genome Sequencing Center for Infectious Disease"/>
            <person name="Wu L."/>
            <person name="Ma J."/>
        </authorList>
    </citation>
    <scope>NUCLEOTIDE SEQUENCE [LARGE SCALE GENOMIC DNA]</scope>
    <source>
        <strain evidence="12">KCTC 42224</strain>
    </source>
</reference>
<dbReference type="CDD" id="cd03791">
    <property type="entry name" value="GT5_Glycogen_synthase_DULL1-like"/>
    <property type="match status" value="1"/>
</dbReference>
<dbReference type="Gene3D" id="3.40.50.2000">
    <property type="entry name" value="Glycogen Phosphorylase B"/>
    <property type="match status" value="2"/>
</dbReference>
<proteinExistence type="inferred from homology"/>
<dbReference type="NCBIfam" id="TIGR02095">
    <property type="entry name" value="glgA"/>
    <property type="match status" value="1"/>
</dbReference>
<dbReference type="InterPro" id="IPR013534">
    <property type="entry name" value="Starch_synth_cat_dom"/>
</dbReference>
<sequence>MTLRVLSIASEAVPLIKTGGLADVVGALPDAVAPHGVAMTTILPGYPAVVKALGKTKAIHQWDSLLGEPARLLSGKLNGHPLLVVDSPNLFAREGGPYADLAGRDWGDNWRRFAAFARAAADVAGGAVKGLAFDLAHAHDWQAAMAPAYLRFAPVGTPIPSVMTIHNMAFQGYYGSDIFALLELPSWAWAIDGVEYHGGVGFLKAGLESASAITTVSPTYAREIRDPAFGMGLEGLIAAKADRVHGIVNGIDPAVWNPETDSHLLQTYSWRSLARRQANKRALEREFHLEQSDGPLFVCVTRLTWQKGIDVLLEVIDHLVGLGGRLALLGSGDPAMEAGLHAAAARHPGRVSLRIGYDEALSHRMQGGGDAILVPSRFEPCGLTQLYGLAYGCVPVVAHTGGLADTVVDANLAAIHGQAATGVTFHGVTYPSFADAITRTIALYGQRDVWTQMQRTGMKTDFSWKRSGQAYAALYRQLAGAA</sequence>
<organism evidence="11 12">
    <name type="scientific">Novosphingobium pokkalii</name>
    <dbReference type="NCBI Taxonomy" id="1770194"/>
    <lineage>
        <taxon>Bacteria</taxon>
        <taxon>Pseudomonadati</taxon>
        <taxon>Pseudomonadota</taxon>
        <taxon>Alphaproteobacteria</taxon>
        <taxon>Sphingomonadales</taxon>
        <taxon>Sphingomonadaceae</taxon>
        <taxon>Novosphingobium</taxon>
    </lineage>
</organism>
<comment type="function">
    <text evidence="2 8">Synthesizes alpha-1,4-glucan chains using ADP-glucose.</text>
</comment>
<evidence type="ECO:0000313" key="11">
    <source>
        <dbReference type="EMBL" id="MFC3673826.1"/>
    </source>
</evidence>
<evidence type="ECO:0000256" key="4">
    <source>
        <dbReference type="ARBA" id="ARBA00010281"/>
    </source>
</evidence>
<feature type="domain" description="Glycosyl transferase family 1" evidence="9">
    <location>
        <begin position="283"/>
        <end position="451"/>
    </location>
</feature>
<evidence type="ECO:0000256" key="3">
    <source>
        <dbReference type="ARBA" id="ARBA00004964"/>
    </source>
</evidence>
<evidence type="ECO:0000256" key="2">
    <source>
        <dbReference type="ARBA" id="ARBA00002764"/>
    </source>
</evidence>
<keyword evidence="6 8" id="KW-0808">Transferase</keyword>
<dbReference type="Pfam" id="PF00534">
    <property type="entry name" value="Glycos_transf_1"/>
    <property type="match status" value="1"/>
</dbReference>
<dbReference type="NCBIfam" id="NF001899">
    <property type="entry name" value="PRK00654.1-2"/>
    <property type="match status" value="1"/>
</dbReference>
<evidence type="ECO:0000256" key="1">
    <source>
        <dbReference type="ARBA" id="ARBA00001478"/>
    </source>
</evidence>
<evidence type="ECO:0000256" key="6">
    <source>
        <dbReference type="ARBA" id="ARBA00022679"/>
    </source>
</evidence>
<keyword evidence="5 8" id="KW-0328">Glycosyltransferase</keyword>
<dbReference type="Pfam" id="PF08323">
    <property type="entry name" value="Glyco_transf_5"/>
    <property type="match status" value="1"/>
</dbReference>
<dbReference type="EMBL" id="JBHRYE010000053">
    <property type="protein sequence ID" value="MFC3673826.1"/>
    <property type="molecule type" value="Genomic_DNA"/>
</dbReference>
<name>A0ABV7V8R7_9SPHN</name>
<dbReference type="HAMAP" id="MF_00484">
    <property type="entry name" value="Glycogen_synth"/>
    <property type="match status" value="1"/>
</dbReference>
<dbReference type="InterPro" id="IPR001296">
    <property type="entry name" value="Glyco_trans_1"/>
</dbReference>
<comment type="similarity">
    <text evidence="4 8">Belongs to the glycosyltransferase 1 family. Bacterial/plant glycogen synthase subfamily.</text>
</comment>
<comment type="caution">
    <text evidence="11">The sequence shown here is derived from an EMBL/GenBank/DDBJ whole genome shotgun (WGS) entry which is preliminary data.</text>
</comment>
<accession>A0ABV7V8R7</accession>
<comment type="pathway">
    <text evidence="3 8">Glycan biosynthesis; glycogen biosynthesis.</text>
</comment>
<dbReference type="PANTHER" id="PTHR45825:SF11">
    <property type="entry name" value="ALPHA AMYLASE DOMAIN-CONTAINING PROTEIN"/>
    <property type="match status" value="1"/>
</dbReference>
<dbReference type="RefSeq" id="WP_191324642.1">
    <property type="nucleotide sequence ID" value="NZ_BMZP01000010.1"/>
</dbReference>
<dbReference type="GO" id="GO:0009011">
    <property type="term" value="F:alpha-1,4-glucan glucosyltransferase (ADP-glucose donor) activity"/>
    <property type="evidence" value="ECO:0007669"/>
    <property type="project" value="UniProtKB-EC"/>
</dbReference>
<dbReference type="SUPFAM" id="SSF53756">
    <property type="entry name" value="UDP-Glycosyltransferase/glycogen phosphorylase"/>
    <property type="match status" value="1"/>
</dbReference>
<keyword evidence="12" id="KW-1185">Reference proteome</keyword>
<keyword evidence="7 8" id="KW-0320">Glycogen biosynthesis</keyword>
<dbReference type="Proteomes" id="UP001595683">
    <property type="component" value="Unassembled WGS sequence"/>
</dbReference>
<dbReference type="PANTHER" id="PTHR45825">
    <property type="entry name" value="GRANULE-BOUND STARCH SYNTHASE 1, CHLOROPLASTIC/AMYLOPLASTIC"/>
    <property type="match status" value="1"/>
</dbReference>
<evidence type="ECO:0000256" key="8">
    <source>
        <dbReference type="HAMAP-Rule" id="MF_00484"/>
    </source>
</evidence>
<dbReference type="EC" id="2.4.1.21" evidence="8"/>
<evidence type="ECO:0000313" key="12">
    <source>
        <dbReference type="Proteomes" id="UP001595683"/>
    </source>
</evidence>
<dbReference type="InterPro" id="IPR011835">
    <property type="entry name" value="GS/SS"/>
</dbReference>
<feature type="binding site" evidence="8">
    <location>
        <position position="17"/>
    </location>
    <ligand>
        <name>ADP-alpha-D-glucose</name>
        <dbReference type="ChEBI" id="CHEBI:57498"/>
    </ligand>
</feature>
<evidence type="ECO:0000256" key="5">
    <source>
        <dbReference type="ARBA" id="ARBA00022676"/>
    </source>
</evidence>
<feature type="domain" description="Starch synthase catalytic" evidence="10">
    <location>
        <begin position="4"/>
        <end position="238"/>
    </location>
</feature>
<protein>
    <recommendedName>
        <fullName evidence="8">Glycogen synthase</fullName>
        <ecNumber evidence="8">2.4.1.21</ecNumber>
    </recommendedName>
    <alternativeName>
        <fullName evidence="8">Starch [bacterial glycogen] synthase</fullName>
    </alternativeName>
</protein>
<evidence type="ECO:0000259" key="9">
    <source>
        <dbReference type="Pfam" id="PF00534"/>
    </source>
</evidence>
<gene>
    <name evidence="8 11" type="primary">glgA</name>
    <name evidence="11" type="ORF">ACFOOT_20600</name>
</gene>
<comment type="catalytic activity">
    <reaction evidence="1 8">
        <text>[(1-&gt;4)-alpha-D-glucosyl](n) + ADP-alpha-D-glucose = [(1-&gt;4)-alpha-D-glucosyl](n+1) + ADP + H(+)</text>
        <dbReference type="Rhea" id="RHEA:18189"/>
        <dbReference type="Rhea" id="RHEA-COMP:9584"/>
        <dbReference type="Rhea" id="RHEA-COMP:9587"/>
        <dbReference type="ChEBI" id="CHEBI:15378"/>
        <dbReference type="ChEBI" id="CHEBI:15444"/>
        <dbReference type="ChEBI" id="CHEBI:57498"/>
        <dbReference type="ChEBI" id="CHEBI:456216"/>
        <dbReference type="EC" id="2.4.1.21"/>
    </reaction>
</comment>
<evidence type="ECO:0000259" key="10">
    <source>
        <dbReference type="Pfam" id="PF08323"/>
    </source>
</evidence>
<evidence type="ECO:0000256" key="7">
    <source>
        <dbReference type="ARBA" id="ARBA00023056"/>
    </source>
</evidence>